<dbReference type="InterPro" id="IPR001650">
    <property type="entry name" value="Helicase_C-like"/>
</dbReference>
<dbReference type="EMBL" id="JAAEDM010000165">
    <property type="protein sequence ID" value="MBR0674459.1"/>
    <property type="molecule type" value="Genomic_DNA"/>
</dbReference>
<organism evidence="7 8">
    <name type="scientific">Neoroseomonas soli</name>
    <dbReference type="NCBI Taxonomy" id="1081025"/>
    <lineage>
        <taxon>Bacteria</taxon>
        <taxon>Pseudomonadati</taxon>
        <taxon>Pseudomonadota</taxon>
        <taxon>Alphaproteobacteria</taxon>
        <taxon>Acetobacterales</taxon>
        <taxon>Acetobacteraceae</taxon>
        <taxon>Neoroseomonas</taxon>
    </lineage>
</organism>
<dbReference type="PANTHER" id="PTHR12131">
    <property type="entry name" value="ATP-DEPENDENT RNA AND DNA HELICASE"/>
    <property type="match status" value="1"/>
</dbReference>
<protein>
    <submittedName>
        <fullName evidence="7">DNA helicase</fullName>
    </submittedName>
</protein>
<name>A0A9X9X4Y0_9PROT</name>
<dbReference type="Proteomes" id="UP001138751">
    <property type="component" value="Unassembled WGS sequence"/>
</dbReference>
<reference evidence="7" key="1">
    <citation type="submission" date="2020-01" db="EMBL/GenBank/DDBJ databases">
        <authorList>
            <person name="Rat A."/>
        </authorList>
    </citation>
    <scope>NUCLEOTIDE SEQUENCE</scope>
    <source>
        <strain evidence="7">LMG 31231</strain>
    </source>
</reference>
<dbReference type="PANTHER" id="PTHR12131:SF1">
    <property type="entry name" value="ATP-DEPENDENT RNA HELICASE SUPV3L1, MITOCHONDRIAL-RELATED"/>
    <property type="match status" value="1"/>
</dbReference>
<evidence type="ECO:0000313" key="7">
    <source>
        <dbReference type="EMBL" id="MBR0674459.1"/>
    </source>
</evidence>
<keyword evidence="4" id="KW-0067">ATP-binding</keyword>
<feature type="domain" description="Helicase C-terminal" evidence="6">
    <location>
        <begin position="146"/>
        <end position="306"/>
    </location>
</feature>
<evidence type="ECO:0000256" key="5">
    <source>
        <dbReference type="SAM" id="MobiDB-lite"/>
    </source>
</evidence>
<dbReference type="Pfam" id="PF00271">
    <property type="entry name" value="Helicase_C"/>
    <property type="match status" value="1"/>
</dbReference>
<evidence type="ECO:0000256" key="1">
    <source>
        <dbReference type="ARBA" id="ARBA00022741"/>
    </source>
</evidence>
<gene>
    <name evidence="7" type="ORF">GXW76_25055</name>
</gene>
<feature type="non-terminal residue" evidence="7">
    <location>
        <position position="862"/>
    </location>
</feature>
<evidence type="ECO:0000256" key="4">
    <source>
        <dbReference type="ARBA" id="ARBA00022840"/>
    </source>
</evidence>
<dbReference type="RefSeq" id="WP_211864865.1">
    <property type="nucleotide sequence ID" value="NZ_JAAEDM010000165.1"/>
</dbReference>
<dbReference type="GO" id="GO:0004386">
    <property type="term" value="F:helicase activity"/>
    <property type="evidence" value="ECO:0007669"/>
    <property type="project" value="UniProtKB-KW"/>
</dbReference>
<dbReference type="GO" id="GO:0005524">
    <property type="term" value="F:ATP binding"/>
    <property type="evidence" value="ECO:0007669"/>
    <property type="project" value="UniProtKB-KW"/>
</dbReference>
<feature type="region of interest" description="Disordered" evidence="5">
    <location>
        <begin position="804"/>
        <end position="862"/>
    </location>
</feature>
<dbReference type="Gene3D" id="3.40.50.300">
    <property type="entry name" value="P-loop containing nucleotide triphosphate hydrolases"/>
    <property type="match status" value="2"/>
</dbReference>
<dbReference type="AlphaFoldDB" id="A0A9X9X4Y0"/>
<keyword evidence="8" id="KW-1185">Reference proteome</keyword>
<dbReference type="SUPFAM" id="SSF52540">
    <property type="entry name" value="P-loop containing nucleoside triphosphate hydrolases"/>
    <property type="match status" value="2"/>
</dbReference>
<feature type="compositionally biased region" description="Basic and acidic residues" evidence="5">
    <location>
        <begin position="827"/>
        <end position="853"/>
    </location>
</feature>
<dbReference type="InterPro" id="IPR027417">
    <property type="entry name" value="P-loop_NTPase"/>
</dbReference>
<evidence type="ECO:0000259" key="6">
    <source>
        <dbReference type="PROSITE" id="PS51194"/>
    </source>
</evidence>
<dbReference type="GO" id="GO:0016787">
    <property type="term" value="F:hydrolase activity"/>
    <property type="evidence" value="ECO:0007669"/>
    <property type="project" value="UniProtKB-KW"/>
</dbReference>
<feature type="compositionally biased region" description="Basic residues" evidence="5">
    <location>
        <begin position="813"/>
        <end position="826"/>
    </location>
</feature>
<evidence type="ECO:0000313" key="8">
    <source>
        <dbReference type="Proteomes" id="UP001138751"/>
    </source>
</evidence>
<dbReference type="InterPro" id="IPR050699">
    <property type="entry name" value="RNA-DNA_Helicase"/>
</dbReference>
<comment type="caution">
    <text evidence="7">The sequence shown here is derived from an EMBL/GenBank/DDBJ whole genome shotgun (WGS) entry which is preliminary data.</text>
</comment>
<evidence type="ECO:0000256" key="2">
    <source>
        <dbReference type="ARBA" id="ARBA00022801"/>
    </source>
</evidence>
<dbReference type="InterPro" id="IPR055206">
    <property type="entry name" value="DEXQc_SUV3"/>
</dbReference>
<dbReference type="PROSITE" id="PS51194">
    <property type="entry name" value="HELICASE_CTER"/>
    <property type="match status" value="1"/>
</dbReference>
<accession>A0A9X9X4Y0</accession>
<keyword evidence="1" id="KW-0547">Nucleotide-binding</keyword>
<dbReference type="Pfam" id="PF22527">
    <property type="entry name" value="DEXQc_Suv3"/>
    <property type="match status" value="1"/>
</dbReference>
<reference evidence="7" key="2">
    <citation type="journal article" date="2021" name="Syst. Appl. Microbiol.">
        <title>Roseomonas hellenica sp. nov., isolated from roots of wild-growing Alkanna tinctoria.</title>
        <authorList>
            <person name="Rat A."/>
            <person name="Naranjo H.D."/>
            <person name="Lebbe L."/>
            <person name="Cnockaert M."/>
            <person name="Krigas N."/>
            <person name="Grigoriadou K."/>
            <person name="Maloupa E."/>
            <person name="Willems A."/>
        </authorList>
    </citation>
    <scope>NUCLEOTIDE SEQUENCE</scope>
    <source>
        <strain evidence="7">LMG 31231</strain>
    </source>
</reference>
<evidence type="ECO:0000256" key="3">
    <source>
        <dbReference type="ARBA" id="ARBA00022806"/>
    </source>
</evidence>
<dbReference type="SMART" id="SM00490">
    <property type="entry name" value="HELICc"/>
    <property type="match status" value="1"/>
</dbReference>
<keyword evidence="2" id="KW-0378">Hydrolase</keyword>
<keyword evidence="3 7" id="KW-0347">Helicase</keyword>
<proteinExistence type="predicted"/>
<sequence>MFEPRVRAVLGPTNTGKTHLAIERLLAHSSGIIGFPLRLLARENYDRMVAQKGERHVALITGEEKIIPPEAKWFACTVEAMPLDRPVEFLAVDEIQLCADPDRGHVFTDRLLHARGMVETMFLGAETIAPLLRRLVPRAEIETRPRLSQLTYAGPAKLTRLPARSAVVAFSAQEVYAIAEAVRRRRGGCAVVMGRLSPRTRNAQVALYQNREVDFLVATDAIGMGLNMDVDHVAFAAMSKFDGQNARPLTAQEVAQIAGRAGRGMKDGSFGTTADCPAMGEEIVEAVETHAFEPLGTLAWRNSDLDFTSVDALLGSLAESPPQPGLAKGHDAVDHITLEALSRDPEVRGLADTMSRVRLLWESCQVPDFRKLADDSHTKLCAKLFTHLAKDGRLPRDWVAGSLAVLERTDGDLDTLMARITAIRVWAYIAARADWLDDALGLQADARRAEDMVSDALHETLTARFVDLRAAHLIRKMDEGEEELLSAVTRRGEVVVEGHPVGNVKGFSFEPDSAAVDEEERRVVLRAARRALGAEIPRRVAMLESAKDEAFALTPGHKVTWAYSHAPNMPAGLGDIAEVAKLKPGPEPSKPQIEVLASEFLDGAQRERIRARLATWLENLIKRELGAVFAAEAKAAEDNTLRGPAFRLREELGLAMGRTDPEIRPDLRQKLKAIGIRAGRYALFVPEAMKPKAMALRAQLWSLLRGIEAPKLPGGGLIAVPAPADWPRGFAETMGWLPAGPVLLRLDVVERIAGEIGHLTRRAPAMLPGDLASRLGVKGDVLAEVLDAMGFRLMPAETLEEGAFGPPCPARIAHARPPRQEHHRGPRRDGPRQDQPRGPRREDRRPPRQDRPEGQPAEGAAE</sequence>